<evidence type="ECO:0000256" key="6">
    <source>
        <dbReference type="ARBA" id="ARBA00022857"/>
    </source>
</evidence>
<keyword evidence="10" id="KW-0963">Cytoplasm</keyword>
<evidence type="ECO:0000259" key="11">
    <source>
        <dbReference type="PROSITE" id="PS51385"/>
    </source>
</evidence>
<feature type="binding site" evidence="10">
    <location>
        <begin position="145"/>
        <end position="151"/>
    </location>
    <ligand>
        <name>(6S)-NADPHX</name>
        <dbReference type="ChEBI" id="CHEBI:64076"/>
    </ligand>
</feature>
<dbReference type="InterPro" id="IPR004443">
    <property type="entry name" value="YjeF_N_dom"/>
</dbReference>
<keyword evidence="7 10" id="KW-0630">Potassium</keyword>
<evidence type="ECO:0000256" key="9">
    <source>
        <dbReference type="ARBA" id="ARBA00023235"/>
    </source>
</evidence>
<comment type="cofactor">
    <cofactor evidence="10">
        <name>K(+)</name>
        <dbReference type="ChEBI" id="CHEBI:29103"/>
    </cofactor>
    <text evidence="10">Binds 1 potassium ion per subunit.</text>
</comment>
<keyword evidence="6" id="KW-0521">NADP</keyword>
<dbReference type="OrthoDB" id="10064708at2759"/>
<accession>M3IJT6</accession>
<name>M3IJT6_CANMX</name>
<feature type="binding site" evidence="10">
    <location>
        <position position="141"/>
    </location>
    <ligand>
        <name>K(+)</name>
        <dbReference type="ChEBI" id="CHEBI:29103"/>
    </ligand>
</feature>
<keyword evidence="8 10" id="KW-0520">NAD</keyword>
<dbReference type="STRING" id="1245528.M3IJT6"/>
<dbReference type="GO" id="GO:0052856">
    <property type="term" value="F:NAD(P)HX epimerase activity"/>
    <property type="evidence" value="ECO:0007669"/>
    <property type="project" value="UniProtKB-UniRule"/>
</dbReference>
<keyword evidence="4 10" id="KW-0479">Metal-binding</keyword>
<feature type="binding site" evidence="10">
    <location>
        <begin position="70"/>
        <end position="74"/>
    </location>
    <ligand>
        <name>(6S)-NADPHX</name>
        <dbReference type="ChEBI" id="CHEBI:64076"/>
    </ligand>
</feature>
<feature type="binding site" evidence="10">
    <location>
        <position position="177"/>
    </location>
    <ligand>
        <name>(6S)-NADPHX</name>
        <dbReference type="ChEBI" id="CHEBI:64076"/>
    </ligand>
</feature>
<proteinExistence type="inferred from homology"/>
<organism evidence="12 13">
    <name type="scientific">Candida maltosa (strain Xu316)</name>
    <name type="common">Yeast</name>
    <dbReference type="NCBI Taxonomy" id="1245528"/>
    <lineage>
        <taxon>Eukaryota</taxon>
        <taxon>Fungi</taxon>
        <taxon>Dikarya</taxon>
        <taxon>Ascomycota</taxon>
        <taxon>Saccharomycotina</taxon>
        <taxon>Pichiomycetes</taxon>
        <taxon>Debaryomycetaceae</taxon>
        <taxon>Candida/Lodderomyces clade</taxon>
        <taxon>Candida</taxon>
    </lineage>
</organism>
<evidence type="ECO:0000313" key="13">
    <source>
        <dbReference type="Proteomes" id="UP000011777"/>
    </source>
</evidence>
<comment type="function">
    <text evidence="10">Catalyzes the epimerization of the S- and R-forms of NAD(P)HX, a damaged form of NAD(P)H that is a result of enzymatic or heat-dependent hydration. This is a prerequisite for the S-specific NAD(P)H-hydrate dehydratase to allow the repair of both epimers of NAD(P)HX.</text>
</comment>
<evidence type="ECO:0000313" key="12">
    <source>
        <dbReference type="EMBL" id="EMG46636.1"/>
    </source>
</evidence>
<dbReference type="InterPro" id="IPR036652">
    <property type="entry name" value="YjeF_N_dom_sf"/>
</dbReference>
<feature type="binding site" evidence="10">
    <location>
        <position position="180"/>
    </location>
    <ligand>
        <name>K(+)</name>
        <dbReference type="ChEBI" id="CHEBI:29103"/>
    </ligand>
</feature>
<dbReference type="GO" id="GO:0005739">
    <property type="term" value="C:mitochondrion"/>
    <property type="evidence" value="ECO:0007669"/>
    <property type="project" value="UniProtKB-SubCell"/>
</dbReference>
<dbReference type="AlphaFoldDB" id="M3IJT6"/>
<dbReference type="PANTHER" id="PTHR13232">
    <property type="entry name" value="NAD(P)H-HYDRATE EPIMERASE"/>
    <property type="match status" value="1"/>
</dbReference>
<protein>
    <recommendedName>
        <fullName evidence="3 10">NAD(P)H-hydrate epimerase</fullName>
        <ecNumber evidence="3 10">5.1.99.6</ecNumber>
    </recommendedName>
    <alternativeName>
        <fullName evidence="10">NAD(P)HX epimerase</fullName>
    </alternativeName>
</protein>
<keyword evidence="9 10" id="KW-0413">Isomerase</keyword>
<dbReference type="HOGENOM" id="CLU_024853_3_0_1"/>
<dbReference type="SUPFAM" id="SSF64153">
    <property type="entry name" value="YjeF N-terminal domain-like"/>
    <property type="match status" value="1"/>
</dbReference>
<dbReference type="EMBL" id="AOGT01001926">
    <property type="protein sequence ID" value="EMG46636.1"/>
    <property type="molecule type" value="Genomic_DNA"/>
</dbReference>
<evidence type="ECO:0000256" key="10">
    <source>
        <dbReference type="HAMAP-Rule" id="MF_03159"/>
    </source>
</evidence>
<dbReference type="PROSITE" id="PS51385">
    <property type="entry name" value="YJEF_N"/>
    <property type="match status" value="1"/>
</dbReference>
<feature type="domain" description="YjeF N-terminal" evidence="11">
    <location>
        <begin position="15"/>
        <end position="239"/>
    </location>
</feature>
<dbReference type="InterPro" id="IPR032976">
    <property type="entry name" value="YJEFN_prot_NAXE-like"/>
</dbReference>
<comment type="similarity">
    <text evidence="10">Belongs to the NnrE/AIBP family.</text>
</comment>
<evidence type="ECO:0000256" key="7">
    <source>
        <dbReference type="ARBA" id="ARBA00022958"/>
    </source>
</evidence>
<dbReference type="Gene3D" id="3.40.50.10260">
    <property type="entry name" value="YjeF N-terminal domain"/>
    <property type="match status" value="1"/>
</dbReference>
<dbReference type="GO" id="GO:0000166">
    <property type="term" value="F:nucleotide binding"/>
    <property type="evidence" value="ECO:0007669"/>
    <property type="project" value="UniProtKB-KW"/>
</dbReference>
<comment type="catalytic activity">
    <reaction evidence="2 10">
        <text>(6R)-NADPHX = (6S)-NADPHX</text>
        <dbReference type="Rhea" id="RHEA:32227"/>
        <dbReference type="ChEBI" id="CHEBI:64076"/>
        <dbReference type="ChEBI" id="CHEBI:64077"/>
        <dbReference type="EC" id="5.1.99.6"/>
    </reaction>
</comment>
<dbReference type="HAMAP" id="MF_01966">
    <property type="entry name" value="NADHX_epimerase"/>
    <property type="match status" value="1"/>
</dbReference>
<dbReference type="EC" id="5.1.99.6" evidence="3 10"/>
<dbReference type="NCBIfam" id="TIGR00197">
    <property type="entry name" value="yjeF_nterm"/>
    <property type="match status" value="1"/>
</dbReference>
<comment type="caution">
    <text evidence="10">Lacks conserved residue(s) required for the propagation of feature annotation.</text>
</comment>
<gene>
    <name evidence="12" type="ORF">G210_3104</name>
</gene>
<keyword evidence="5 10" id="KW-0547">Nucleotide-binding</keyword>
<evidence type="ECO:0000256" key="8">
    <source>
        <dbReference type="ARBA" id="ARBA00023027"/>
    </source>
</evidence>
<evidence type="ECO:0000256" key="5">
    <source>
        <dbReference type="ARBA" id="ARBA00022741"/>
    </source>
</evidence>
<reference evidence="12 13" key="1">
    <citation type="submission" date="2013-02" db="EMBL/GenBank/DDBJ databases">
        <title>Genome sequence of Candida maltosa Xu316, a potential industrial strain for xylitol and ethanol production.</title>
        <authorList>
            <person name="Yu J."/>
            <person name="Wang Q."/>
            <person name="Geng X."/>
            <person name="Bao W."/>
            <person name="He P."/>
            <person name="Cai J."/>
        </authorList>
    </citation>
    <scope>NUCLEOTIDE SEQUENCE [LARGE SCALE GENOMIC DNA]</scope>
    <source>
        <strain evidence="13">Xu316</strain>
    </source>
</reference>
<evidence type="ECO:0000256" key="1">
    <source>
        <dbReference type="ARBA" id="ARBA00000013"/>
    </source>
</evidence>
<feature type="binding site" evidence="10">
    <location>
        <position position="71"/>
    </location>
    <ligand>
        <name>K(+)</name>
        <dbReference type="ChEBI" id="CHEBI:29103"/>
    </ligand>
</feature>
<dbReference type="Pfam" id="PF03853">
    <property type="entry name" value="YjeF_N"/>
    <property type="match status" value="1"/>
</dbReference>
<sequence length="253" mass="27641">MSILSPFKTLSAKSAFQLDQELMSTGEFSIDQLMEIAGLAVAQIIHKQYPPSQTVTKKNNKVLVLVGPGNNGGDGLVAARHLKLWGSYDPIIFYPKKSTSNQLYSRLVKQLQDLDIEEVSTLTEVKHLLDRRDSGVALIIDALFGFSFKPPLRPPFDDLIGYLSANHKHLPPIVSVDIPSGWDVDAGPVGDDIGASCLISLTAPKPCATIFVNGGSDKVHYLGGRFINPHIAKKYDIEDVISKYPGDEMVVKL</sequence>
<comment type="subcellular location">
    <subcellularLocation>
        <location evidence="10">Cytoplasm</location>
    </subcellularLocation>
    <subcellularLocation>
        <location evidence="10">Mitochondrion</location>
    </subcellularLocation>
</comment>
<dbReference type="GO" id="GO:0046872">
    <property type="term" value="F:metal ion binding"/>
    <property type="evidence" value="ECO:0007669"/>
    <property type="project" value="UniProtKB-KW"/>
</dbReference>
<comment type="catalytic activity">
    <reaction evidence="1 10">
        <text>(6R)-NADHX = (6S)-NADHX</text>
        <dbReference type="Rhea" id="RHEA:32215"/>
        <dbReference type="ChEBI" id="CHEBI:64074"/>
        <dbReference type="ChEBI" id="CHEBI:64075"/>
        <dbReference type="EC" id="5.1.99.6"/>
    </reaction>
</comment>
<evidence type="ECO:0000256" key="4">
    <source>
        <dbReference type="ARBA" id="ARBA00022723"/>
    </source>
</evidence>
<dbReference type="eggNOG" id="KOG2585">
    <property type="taxonomic scope" value="Eukaryota"/>
</dbReference>
<keyword evidence="13" id="KW-1185">Reference proteome</keyword>
<dbReference type="PANTHER" id="PTHR13232:SF10">
    <property type="entry name" value="NAD(P)H-HYDRATE EPIMERASE"/>
    <property type="match status" value="1"/>
</dbReference>
<keyword evidence="10" id="KW-0496">Mitochondrion</keyword>
<dbReference type="Proteomes" id="UP000011777">
    <property type="component" value="Unassembled WGS sequence"/>
</dbReference>
<dbReference type="OMA" id="RHLFHYG"/>
<evidence type="ECO:0000256" key="3">
    <source>
        <dbReference type="ARBA" id="ARBA00012228"/>
    </source>
</evidence>
<comment type="caution">
    <text evidence="12">The sequence shown here is derived from an EMBL/GenBank/DDBJ whole genome shotgun (WGS) entry which is preliminary data.</text>
</comment>
<evidence type="ECO:0000256" key="2">
    <source>
        <dbReference type="ARBA" id="ARBA00000909"/>
    </source>
</evidence>